<keyword evidence="4" id="KW-0210">Decarboxylase</keyword>
<dbReference type="Gene3D" id="3.20.20.10">
    <property type="entry name" value="Alanine racemase"/>
    <property type="match status" value="1"/>
</dbReference>
<evidence type="ECO:0000256" key="7">
    <source>
        <dbReference type="ARBA" id="ARBA00023239"/>
    </source>
</evidence>
<evidence type="ECO:0000256" key="1">
    <source>
        <dbReference type="ARBA" id="ARBA00001933"/>
    </source>
</evidence>
<evidence type="ECO:0000256" key="3">
    <source>
        <dbReference type="ARBA" id="ARBA00013633"/>
    </source>
</evidence>
<dbReference type="NCBIfam" id="TIGR01047">
    <property type="entry name" value="nspC"/>
    <property type="match status" value="1"/>
</dbReference>
<evidence type="ECO:0000313" key="13">
    <source>
        <dbReference type="EMBL" id="BAG84007.1"/>
    </source>
</evidence>
<keyword evidence="7" id="KW-0456">Lyase</keyword>
<evidence type="ECO:0000256" key="4">
    <source>
        <dbReference type="ARBA" id="ARBA00022793"/>
    </source>
</evidence>
<dbReference type="OrthoDB" id="9804410at2"/>
<evidence type="ECO:0000259" key="12">
    <source>
        <dbReference type="Pfam" id="PF00278"/>
    </source>
</evidence>
<dbReference type="CDD" id="cd06829">
    <property type="entry name" value="PLPDE_III_CANSDC"/>
    <property type="match status" value="1"/>
</dbReference>
<comment type="similarity">
    <text evidence="8">Belongs to the Orn/Lys/Arg decarboxylase class-II family. NspC subfamily.</text>
</comment>
<dbReference type="Pfam" id="PF00278">
    <property type="entry name" value="Orn_DAP_Arg_deC"/>
    <property type="match status" value="1"/>
</dbReference>
<dbReference type="Gene3D" id="2.40.37.10">
    <property type="entry name" value="Lyase, Ornithine Decarboxylase, Chain A, domain 1"/>
    <property type="match status" value="1"/>
</dbReference>
<accession>B6YS35</accession>
<dbReference type="GO" id="GO:0009089">
    <property type="term" value="P:lysine biosynthetic process via diaminopimelate"/>
    <property type="evidence" value="ECO:0007669"/>
    <property type="project" value="TreeGrafter"/>
</dbReference>
<dbReference type="Proteomes" id="UP000000723">
    <property type="component" value="Chromosome"/>
</dbReference>
<protein>
    <recommendedName>
        <fullName evidence="3">Carboxynorspermidine/carboxyspermidine decarboxylase</fullName>
        <ecNumber evidence="2">4.1.1.96</ecNumber>
    </recommendedName>
</protein>
<keyword evidence="6" id="KW-0745">Spermidine biosynthesis</keyword>
<feature type="domain" description="Orn/DAP/Arg decarboxylase 2 C-terminal" evidence="12">
    <location>
        <begin position="146"/>
        <end position="336"/>
    </location>
</feature>
<gene>
    <name evidence="13" type="ordered locus">CFPG_744</name>
</gene>
<dbReference type="KEGG" id="aps:CFPG_744"/>
<evidence type="ECO:0000256" key="11">
    <source>
        <dbReference type="PIRSR" id="PIRSR038941-1"/>
    </source>
</evidence>
<keyword evidence="14" id="KW-1185">Reference proteome</keyword>
<feature type="binding site" evidence="11">
    <location>
        <position position="279"/>
    </location>
    <ligand>
        <name>substrate</name>
    </ligand>
</feature>
<evidence type="ECO:0000256" key="6">
    <source>
        <dbReference type="ARBA" id="ARBA00023066"/>
    </source>
</evidence>
<dbReference type="InterPro" id="IPR009006">
    <property type="entry name" value="Ala_racemase/Decarboxylase_C"/>
</dbReference>
<dbReference type="PIRSF" id="PIRSF038941">
    <property type="entry name" value="NspC"/>
    <property type="match status" value="1"/>
</dbReference>
<dbReference type="GO" id="GO:0045312">
    <property type="term" value="P:nor-spermidine biosynthetic process"/>
    <property type="evidence" value="ECO:0007669"/>
    <property type="project" value="InterPro"/>
</dbReference>
<dbReference type="AlphaFoldDB" id="B6YS35"/>
<evidence type="ECO:0000256" key="10">
    <source>
        <dbReference type="ARBA" id="ARBA00047389"/>
    </source>
</evidence>
<dbReference type="HOGENOM" id="CLU_038560_0_0_10"/>
<dbReference type="GO" id="GO:0008295">
    <property type="term" value="P:spermidine biosynthetic process"/>
    <property type="evidence" value="ECO:0007669"/>
    <property type="project" value="UniProtKB-KW"/>
</dbReference>
<dbReference type="SUPFAM" id="SSF51419">
    <property type="entry name" value="PLP-binding barrel"/>
    <property type="match status" value="1"/>
</dbReference>
<evidence type="ECO:0000256" key="2">
    <source>
        <dbReference type="ARBA" id="ARBA00012259"/>
    </source>
</evidence>
<dbReference type="SUPFAM" id="SSF50621">
    <property type="entry name" value="Alanine racemase C-terminal domain-like"/>
    <property type="match status" value="1"/>
</dbReference>
<dbReference type="RefSeq" id="WP_012573763.1">
    <property type="nucleotide sequence ID" value="NC_011565.1"/>
</dbReference>
<dbReference type="InterPro" id="IPR029066">
    <property type="entry name" value="PLP-binding_barrel"/>
</dbReference>
<evidence type="ECO:0000256" key="9">
    <source>
        <dbReference type="ARBA" id="ARBA00047351"/>
    </source>
</evidence>
<comment type="cofactor">
    <cofactor evidence="1">
        <name>pyridoxal 5'-phosphate</name>
        <dbReference type="ChEBI" id="CHEBI:597326"/>
    </cofactor>
</comment>
<dbReference type="InterPro" id="IPR005730">
    <property type="entry name" value="Nsp_de-COase"/>
</dbReference>
<dbReference type="STRING" id="511995.CFPG_744"/>
<name>B6YS35_AZOPC</name>
<reference evidence="14" key="1">
    <citation type="journal article" date="2008" name="Science">
        <title>Genome of an endosymbiont coupling N2 fixation to cellulolysis within RT protist cells in termite gut.</title>
        <authorList>
            <person name="Hongoh Y."/>
            <person name="Sharma V.K."/>
            <person name="Prakash T."/>
            <person name="Noda S."/>
            <person name="Toh H."/>
            <person name="Taylor T.D."/>
            <person name="Kudo T."/>
            <person name="Sakaki Y."/>
            <person name="Toyoda A."/>
            <person name="Hattori M."/>
            <person name="Ohkuma M."/>
        </authorList>
    </citation>
    <scope>NUCLEOTIDE SEQUENCE [LARGE SCALE GENOMIC DNA]</scope>
</reference>
<comment type="catalytic activity">
    <reaction evidence="10">
        <text>carboxynorspermidine + H(+) = norspermidine + CO2</text>
        <dbReference type="Rhea" id="RHEA:34099"/>
        <dbReference type="ChEBI" id="CHEBI:15378"/>
        <dbReference type="ChEBI" id="CHEBI:16526"/>
        <dbReference type="ChEBI" id="CHEBI:57920"/>
        <dbReference type="ChEBI" id="CHEBI:65070"/>
        <dbReference type="EC" id="4.1.1.96"/>
    </reaction>
</comment>
<dbReference type="FunFam" id="2.40.37.10:FF:000013">
    <property type="entry name" value="Carboxynorspermidine decarboxylase"/>
    <property type="match status" value="1"/>
</dbReference>
<evidence type="ECO:0000313" key="14">
    <source>
        <dbReference type="Proteomes" id="UP000000723"/>
    </source>
</evidence>
<keyword evidence="5" id="KW-0663">Pyridoxal phosphate</keyword>
<dbReference type="EC" id="4.1.1.96" evidence="2"/>
<proteinExistence type="inferred from homology"/>
<dbReference type="PANTHER" id="PTHR43727">
    <property type="entry name" value="DIAMINOPIMELATE DECARBOXYLASE"/>
    <property type="match status" value="1"/>
</dbReference>
<dbReference type="FunFam" id="3.20.20.10:FF:000012">
    <property type="entry name" value="Carboxynorspermidine/carboxyspermidine decarboxylase"/>
    <property type="match status" value="1"/>
</dbReference>
<evidence type="ECO:0000256" key="8">
    <source>
        <dbReference type="ARBA" id="ARBA00025802"/>
    </source>
</evidence>
<dbReference type="eggNOG" id="COG0019">
    <property type="taxonomic scope" value="Bacteria"/>
</dbReference>
<dbReference type="PANTHER" id="PTHR43727:SF1">
    <property type="entry name" value="CARBOXYNORSPERMIDINE_CARBOXYSPERMIDINE DECARBOXYLASE"/>
    <property type="match status" value="1"/>
</dbReference>
<organism evidence="13 14">
    <name type="scientific">Azobacteroides pseudotrichonymphae genomovar. CFP2</name>
    <dbReference type="NCBI Taxonomy" id="511995"/>
    <lineage>
        <taxon>Bacteria</taxon>
        <taxon>Pseudomonadati</taxon>
        <taxon>Bacteroidota</taxon>
        <taxon>Bacteroidia</taxon>
        <taxon>Bacteroidales</taxon>
        <taxon>Candidatus Azobacteroides</taxon>
    </lineage>
</organism>
<comment type="catalytic activity">
    <reaction evidence="9">
        <text>carboxyspermidine + H(+) = spermidine + CO2</text>
        <dbReference type="Rhea" id="RHEA:34095"/>
        <dbReference type="ChEBI" id="CHEBI:15378"/>
        <dbReference type="ChEBI" id="CHEBI:16526"/>
        <dbReference type="ChEBI" id="CHEBI:57834"/>
        <dbReference type="ChEBI" id="CHEBI:65072"/>
        <dbReference type="EC" id="4.1.1.96"/>
    </reaction>
</comment>
<dbReference type="GO" id="GO:0008836">
    <property type="term" value="F:diaminopimelate decarboxylase activity"/>
    <property type="evidence" value="ECO:0007669"/>
    <property type="project" value="TreeGrafter"/>
</dbReference>
<sequence length="380" mass="43710">MIDFSKIPSPAYVIEEKLLRKNLSLIKSVQEQAGIKIILAFKAFAMWKSFPIIREYVNYSAASSAWEARLALEKMGSKAHTYSPAYTEEEFPVIKSCSSHITFNSMSQFYRFYKKTLNNLTKISCGLRINPEYSEVRTSLYNPVVSGSRLGITREELGNNLPEGIEGLHFHTLFESNSYALENTLNHVEDKFGDLFSKIKWLNMGGGHLITQENYSITHLIELLQNFRKKYPHLQIILEPGAAFVWQTGVLVSSVVDIVKNNRVETAILNISFTCHMPDCLEMPYQPRIRGALQKVIEGKPTYRMGGNSCLSGDFIGDWSFNEELKIGDKIIFEDMIHYTVVKTTMFNGIPHPDIYIWKINDKLEIYRKFNYDDYKNRMS</sequence>
<dbReference type="EMBL" id="AP010656">
    <property type="protein sequence ID" value="BAG84007.1"/>
    <property type="molecule type" value="Genomic_DNA"/>
</dbReference>
<dbReference type="InterPro" id="IPR022643">
    <property type="entry name" value="De-COase2_C"/>
</dbReference>
<evidence type="ECO:0000256" key="5">
    <source>
        <dbReference type="ARBA" id="ARBA00022898"/>
    </source>
</evidence>